<feature type="transmembrane region" description="Helical" evidence="1">
    <location>
        <begin position="288"/>
        <end position="306"/>
    </location>
</feature>
<feature type="transmembrane region" description="Helical" evidence="1">
    <location>
        <begin position="20"/>
        <end position="45"/>
    </location>
</feature>
<feature type="transmembrane region" description="Helical" evidence="1">
    <location>
        <begin position="66"/>
        <end position="88"/>
    </location>
</feature>
<dbReference type="KEGG" id="mfq:MYF_00655"/>
<evidence type="ECO:0000313" key="2">
    <source>
        <dbReference type="EMBL" id="AJC49690.1"/>
    </source>
</evidence>
<proteinExistence type="predicted"/>
<protein>
    <recommendedName>
        <fullName evidence="4">Transmembrane protein</fullName>
    </recommendedName>
</protein>
<gene>
    <name evidence="2" type="ORF">MYF_00655</name>
</gene>
<dbReference type="EMBL" id="CP007585">
    <property type="protein sequence ID" value="AJC49690.1"/>
    <property type="molecule type" value="Genomic_DNA"/>
</dbReference>
<organism evidence="2 3">
    <name type="scientific">Mesomycoplasma flocculare ATCC 27399</name>
    <dbReference type="NCBI Taxonomy" id="743971"/>
    <lineage>
        <taxon>Bacteria</taxon>
        <taxon>Bacillati</taxon>
        <taxon>Mycoplasmatota</taxon>
        <taxon>Mycoplasmoidales</taxon>
        <taxon>Metamycoplasmataceae</taxon>
        <taxon>Mesomycoplasma</taxon>
    </lineage>
</organism>
<feature type="transmembrane region" description="Helical" evidence="1">
    <location>
        <begin position="318"/>
        <end position="348"/>
    </location>
</feature>
<evidence type="ECO:0000256" key="1">
    <source>
        <dbReference type="SAM" id="Phobius"/>
    </source>
</evidence>
<keyword evidence="1" id="KW-0812">Transmembrane</keyword>
<feature type="transmembrane region" description="Helical" evidence="1">
    <location>
        <begin position="228"/>
        <end position="246"/>
    </location>
</feature>
<feature type="transmembrane region" description="Helical" evidence="1">
    <location>
        <begin position="156"/>
        <end position="177"/>
    </location>
</feature>
<evidence type="ECO:0000313" key="3">
    <source>
        <dbReference type="Proteomes" id="UP000031129"/>
    </source>
</evidence>
<accession>A0A0A8E633</accession>
<dbReference type="OrthoDB" id="401229at2"/>
<dbReference type="Proteomes" id="UP000031129">
    <property type="component" value="Chromosome"/>
</dbReference>
<keyword evidence="3" id="KW-1185">Reference proteome</keyword>
<dbReference type="HOGENOM" id="CLU_061150_0_0_14"/>
<keyword evidence="1" id="KW-1133">Transmembrane helix</keyword>
<feature type="transmembrane region" description="Helical" evidence="1">
    <location>
        <begin position="189"/>
        <end position="216"/>
    </location>
</feature>
<name>A0A0A8E633_MESFC</name>
<feature type="transmembrane region" description="Helical" evidence="1">
    <location>
        <begin position="108"/>
        <end position="125"/>
    </location>
</feature>
<keyword evidence="1" id="KW-0472">Membrane</keyword>
<evidence type="ECO:0008006" key="4">
    <source>
        <dbReference type="Google" id="ProtNLM"/>
    </source>
</evidence>
<dbReference type="RefSeq" id="WP_002557597.1">
    <property type="nucleotide sequence ID" value="NZ_CP007585.1"/>
</dbReference>
<sequence length="382" mass="45397">MKKFYKSLKKNFFNDYNSLVFQVIFWFSICKTICLAIILIIALSFKKLGEANFFNNLDLPFLAKKIIELLLGAFGFLTLLSLFLRIRFAWKLRDDEIFRQSGLDIKQYSIGFGLIPLITSIILITKKLEKKKSINDFLITKQLIQKWKIINFFKDLIALVWIFVVLGFLVSFTFAFFEAKLDENIKNNFSYIYLIILGNGIFFLLIPFFLLGANSLKIYRQIKDREQANWTPVSYIFFLPFLYLKAWKNIFKIEKEIKNTDFEKNSTTYLASKDKMNWLFYKFLVKKLVFHSLFLIVFTITLLQAITRLEILHNIGFLVSFFLLFATTLAIYFFYICPCYLANLAIFIKKPKYWFLYILDFFIPTVSIYNLVKYRKNNDILM</sequence>
<feature type="transmembrane region" description="Helical" evidence="1">
    <location>
        <begin position="354"/>
        <end position="372"/>
    </location>
</feature>
<dbReference type="AlphaFoldDB" id="A0A0A8E633"/>
<reference evidence="2 3" key="1">
    <citation type="journal article" date="2015" name="Genome Announc.">
        <title>Complete Genome Sequence of Mycoplasma flocculare Strain Ms42T (ATCC 27399T).</title>
        <authorList>
            <person name="Calcutt M.J."/>
            <person name="Foecking M.F."/>
            <person name="Heidari M.B."/>
            <person name="McIntosh M.A."/>
        </authorList>
    </citation>
    <scope>NUCLEOTIDE SEQUENCE [LARGE SCALE GENOMIC DNA]</scope>
    <source>
        <strain evidence="3">ATCC 27399</strain>
    </source>
</reference>